<evidence type="ECO:0000259" key="2">
    <source>
        <dbReference type="PROSITE" id="PS50006"/>
    </source>
</evidence>
<accession>A0A1Q9DR07</accession>
<organism evidence="3 4">
    <name type="scientific">Symbiodinium microadriaticum</name>
    <name type="common">Dinoflagellate</name>
    <name type="synonym">Zooxanthella microadriatica</name>
    <dbReference type="NCBI Taxonomy" id="2951"/>
    <lineage>
        <taxon>Eukaryota</taxon>
        <taxon>Sar</taxon>
        <taxon>Alveolata</taxon>
        <taxon>Dinophyceae</taxon>
        <taxon>Suessiales</taxon>
        <taxon>Symbiodiniaceae</taxon>
        <taxon>Symbiodinium</taxon>
    </lineage>
</organism>
<dbReference type="Proteomes" id="UP000186817">
    <property type="component" value="Unassembled WGS sequence"/>
</dbReference>
<comment type="caution">
    <text evidence="3">The sequence shown here is derived from an EMBL/GenBank/DDBJ whole genome shotgun (WGS) entry which is preliminary data.</text>
</comment>
<dbReference type="PROSITE" id="PS50006">
    <property type="entry name" value="FHA_DOMAIN"/>
    <property type="match status" value="1"/>
</dbReference>
<dbReference type="OrthoDB" id="444535at2759"/>
<protein>
    <submittedName>
        <fullName evidence="3">Glucose-dependent insulinotropic receptor</fullName>
    </submittedName>
</protein>
<keyword evidence="4" id="KW-1185">Reference proteome</keyword>
<proteinExistence type="predicted"/>
<dbReference type="InterPro" id="IPR000253">
    <property type="entry name" value="FHA_dom"/>
</dbReference>
<reference evidence="3 4" key="1">
    <citation type="submission" date="2016-02" db="EMBL/GenBank/DDBJ databases">
        <title>Genome analysis of coral dinoflagellate symbionts highlights evolutionary adaptations to a symbiotic lifestyle.</title>
        <authorList>
            <person name="Aranda M."/>
            <person name="Li Y."/>
            <person name="Liew Y.J."/>
            <person name="Baumgarten S."/>
            <person name="Simakov O."/>
            <person name="Wilson M."/>
            <person name="Piel J."/>
            <person name="Ashoor H."/>
            <person name="Bougouffa S."/>
            <person name="Bajic V.B."/>
            <person name="Ryu T."/>
            <person name="Ravasi T."/>
            <person name="Bayer T."/>
            <person name="Micklem G."/>
            <person name="Kim H."/>
            <person name="Bhak J."/>
            <person name="Lajeunesse T.C."/>
            <person name="Voolstra C.R."/>
        </authorList>
    </citation>
    <scope>NUCLEOTIDE SEQUENCE [LARGE SCALE GENOMIC DNA]</scope>
    <source>
        <strain evidence="3 4">CCMP2467</strain>
    </source>
</reference>
<evidence type="ECO:0000256" key="1">
    <source>
        <dbReference type="SAM" id="MobiDB-lite"/>
    </source>
</evidence>
<sequence length="479" mass="54229">MLAECSLNLRFDVRDHQLVRWFVAAVELQQVGGPLVLIASEPNVDWAATVSSAVAPQDTLACLPANSEVVWTHRHTDTQTHRHTDTQTHRHTDTQTHRHTDTQTHRHTDTQTHRHTDTQTHRHTDTQTHRHTDTQTHRHTDTQTHRHTDTQTHRHTDTQTHRHTDTQTHSELSIGEGTLHIKVDIELPEEDEEVNDPASHVGPRDREPAPFQLRSMDTHRSHRLVAYTRVGRSRRLLEEKIDLVLDSPGNCDVSRLHAIIKCWRGPDPNTWLARIYDEKGIEGGPGAGPGGGHSGGGTTVDGEMVDPILGTALETGSVLRFGVREMWVFERAPMHLRSQDAEIACNRAAANSQEDPALIRTLKIPSNAVDSALQRCPDWFSIVRVVLECRLEPDEPACVDCIETQDECGRTVGRHEAYTLIAQQKYDIHRILREIKVGGTVRLRLSNDPKLLAPILEYLDKQRLAMQEVYESRAHAAWE</sequence>
<feature type="compositionally biased region" description="Basic and acidic residues" evidence="1">
    <location>
        <begin position="74"/>
        <end position="168"/>
    </location>
</feature>
<dbReference type="SUPFAM" id="SSF49879">
    <property type="entry name" value="SMAD/FHA domain"/>
    <property type="match status" value="1"/>
</dbReference>
<feature type="domain" description="FHA" evidence="2">
    <location>
        <begin position="228"/>
        <end position="305"/>
    </location>
</feature>
<evidence type="ECO:0000313" key="4">
    <source>
        <dbReference type="Proteomes" id="UP000186817"/>
    </source>
</evidence>
<dbReference type="InterPro" id="IPR008984">
    <property type="entry name" value="SMAD_FHA_dom_sf"/>
</dbReference>
<feature type="region of interest" description="Disordered" evidence="1">
    <location>
        <begin position="74"/>
        <end position="178"/>
    </location>
</feature>
<gene>
    <name evidence="3" type="primary">Gpr119</name>
    <name evidence="3" type="ORF">AK812_SmicGene20030</name>
</gene>
<name>A0A1Q9DR07_SYMMI</name>
<keyword evidence="3" id="KW-0675">Receptor</keyword>
<evidence type="ECO:0000313" key="3">
    <source>
        <dbReference type="EMBL" id="OLP97606.1"/>
    </source>
</evidence>
<dbReference type="AlphaFoldDB" id="A0A1Q9DR07"/>
<dbReference type="EMBL" id="LSRX01000427">
    <property type="protein sequence ID" value="OLP97606.1"/>
    <property type="molecule type" value="Genomic_DNA"/>
</dbReference>